<sequence>MIYTLKLISSIQLSLTSGIADCHTDYGNEENESADDAESIGARHREVAAEVNV</sequence>
<dbReference type="EMBL" id="JAIWYP010000002">
    <property type="protein sequence ID" value="KAH3874537.1"/>
    <property type="molecule type" value="Genomic_DNA"/>
</dbReference>
<gene>
    <name evidence="1" type="ORF">DPMN_037782</name>
</gene>
<comment type="caution">
    <text evidence="1">The sequence shown here is derived from an EMBL/GenBank/DDBJ whole genome shotgun (WGS) entry which is preliminary data.</text>
</comment>
<keyword evidence="2" id="KW-1185">Reference proteome</keyword>
<accession>A0A9D4MBL1</accession>
<dbReference type="AlphaFoldDB" id="A0A9D4MBL1"/>
<reference evidence="1" key="2">
    <citation type="submission" date="2020-11" db="EMBL/GenBank/DDBJ databases">
        <authorList>
            <person name="McCartney M.A."/>
            <person name="Auch B."/>
            <person name="Kono T."/>
            <person name="Mallez S."/>
            <person name="Becker A."/>
            <person name="Gohl D.M."/>
            <person name="Silverstein K.A.T."/>
            <person name="Koren S."/>
            <person name="Bechman K.B."/>
            <person name="Herman A."/>
            <person name="Abrahante J.E."/>
            <person name="Garbe J."/>
        </authorList>
    </citation>
    <scope>NUCLEOTIDE SEQUENCE</scope>
    <source>
        <strain evidence="1">Duluth1</strain>
        <tissue evidence="1">Whole animal</tissue>
    </source>
</reference>
<reference evidence="1" key="1">
    <citation type="journal article" date="2019" name="bioRxiv">
        <title>The Genome of the Zebra Mussel, Dreissena polymorpha: A Resource for Invasive Species Research.</title>
        <authorList>
            <person name="McCartney M.A."/>
            <person name="Auch B."/>
            <person name="Kono T."/>
            <person name="Mallez S."/>
            <person name="Zhang Y."/>
            <person name="Obille A."/>
            <person name="Becker A."/>
            <person name="Abrahante J.E."/>
            <person name="Garbe J."/>
            <person name="Badalamenti J.P."/>
            <person name="Herman A."/>
            <person name="Mangelson H."/>
            <person name="Liachko I."/>
            <person name="Sullivan S."/>
            <person name="Sone E.D."/>
            <person name="Koren S."/>
            <person name="Silverstein K.A.T."/>
            <person name="Beckman K.B."/>
            <person name="Gohl D.M."/>
        </authorList>
    </citation>
    <scope>NUCLEOTIDE SEQUENCE</scope>
    <source>
        <strain evidence="1">Duluth1</strain>
        <tissue evidence="1">Whole animal</tissue>
    </source>
</reference>
<evidence type="ECO:0000313" key="2">
    <source>
        <dbReference type="Proteomes" id="UP000828390"/>
    </source>
</evidence>
<protein>
    <submittedName>
        <fullName evidence="1">Uncharacterized protein</fullName>
    </submittedName>
</protein>
<name>A0A9D4MBL1_DREPO</name>
<evidence type="ECO:0000313" key="1">
    <source>
        <dbReference type="EMBL" id="KAH3874537.1"/>
    </source>
</evidence>
<organism evidence="1 2">
    <name type="scientific">Dreissena polymorpha</name>
    <name type="common">Zebra mussel</name>
    <name type="synonym">Mytilus polymorpha</name>
    <dbReference type="NCBI Taxonomy" id="45954"/>
    <lineage>
        <taxon>Eukaryota</taxon>
        <taxon>Metazoa</taxon>
        <taxon>Spiralia</taxon>
        <taxon>Lophotrochozoa</taxon>
        <taxon>Mollusca</taxon>
        <taxon>Bivalvia</taxon>
        <taxon>Autobranchia</taxon>
        <taxon>Heteroconchia</taxon>
        <taxon>Euheterodonta</taxon>
        <taxon>Imparidentia</taxon>
        <taxon>Neoheterodontei</taxon>
        <taxon>Myida</taxon>
        <taxon>Dreissenoidea</taxon>
        <taxon>Dreissenidae</taxon>
        <taxon>Dreissena</taxon>
    </lineage>
</organism>
<proteinExistence type="predicted"/>
<dbReference type="Proteomes" id="UP000828390">
    <property type="component" value="Unassembled WGS sequence"/>
</dbReference>